<feature type="coiled-coil region" evidence="1">
    <location>
        <begin position="642"/>
        <end position="673"/>
    </location>
</feature>
<comment type="caution">
    <text evidence="3">The sequence shown here is derived from an EMBL/GenBank/DDBJ whole genome shotgun (WGS) entry which is preliminary data.</text>
</comment>
<keyword evidence="4" id="KW-1185">Reference proteome</keyword>
<dbReference type="AlphaFoldDB" id="A0A8H7BND3"/>
<accession>A0A8H7BND3</accession>
<proteinExistence type="predicted"/>
<feature type="region of interest" description="Disordered" evidence="2">
    <location>
        <begin position="523"/>
        <end position="545"/>
    </location>
</feature>
<evidence type="ECO:0000256" key="1">
    <source>
        <dbReference type="SAM" id="Coils"/>
    </source>
</evidence>
<dbReference type="Proteomes" id="UP000605846">
    <property type="component" value="Unassembled WGS sequence"/>
</dbReference>
<feature type="region of interest" description="Disordered" evidence="2">
    <location>
        <begin position="751"/>
        <end position="795"/>
    </location>
</feature>
<gene>
    <name evidence="3" type="ORF">EC973_002667</name>
</gene>
<feature type="compositionally biased region" description="Basic and acidic residues" evidence="2">
    <location>
        <begin position="785"/>
        <end position="795"/>
    </location>
</feature>
<feature type="coiled-coil region" evidence="1">
    <location>
        <begin position="406"/>
        <end position="487"/>
    </location>
</feature>
<sequence length="861" mass="101236">MHVRTAYQTLDKFDRIAQKRFAKHAVAISNLDLELAIMKQVELHPRVLMHLPEDHRTLDVCGSSKDLIESKRHLLASYDALAGKTLKLRQDMSLLYEQAAEINVQRTASEAVSLHAETMLKEIEALTRTVMHIQQKLDNKPLHQIPRSSSFSALPTCRKTMLLIRSASEESLPSRPFTEELSHLSLHDFVMHRSLQNIMEEKRDSVMHFFGCIQQISTLEETVSALLSRVADLEEEIVDLGQRLRHSSVTAKAVLTGYGSLLIEIWRRDAYTEVVLKNAKLFNELFTQFAATEHRYRNQFKTEVIQQDETWINPEGSVPVVDNACTVVRRDIEYYIQKIRTFCKDFDPKQGEQFVRICHQLSNRFKREQDRLNRAVGDLALTTFPRNITSMMDIQTAIPIISTASVQEWELERAVVMRQLREFRERTMSLETKIEDDRKAYEKDRTSLLRHLKTKETLLESRVQDVEKQYSEQIQELQKHLKAEQQEHKEDVQYWRQHYDNALQMDRQSYHRRRPSFNGRLLTRNSESEHAQAQYTSKSAPTSPRLYPEVQSLKQELEKARMECAHLKIKCQQFRSSEGNSVSQRQIEILTAQVNALELQQQELKEKHRNKIKQLHESFEGDLNRLKGLFTSENQEVSLHNEARIQNLVMEYQQTLREMKEQYESEKEVLRIEHQASVDQLRQEHEEAKYGIERMWEEKMEDMRASMSNDATEIQKHWEQKLNDAAIMQQQQLERLQAEVDILQERLVKEKEGREQAEESLNQWQQRFQQSNTESSRWKKIAQNTKRELSQRQQEQTRERRLAIDLLSIADPDIEIDPYSRVVDILQRAIRNVSVLRNRQSIMEQAVESSSYIMNPPAYGF</sequence>
<evidence type="ECO:0000256" key="2">
    <source>
        <dbReference type="SAM" id="MobiDB-lite"/>
    </source>
</evidence>
<dbReference type="EMBL" id="JABAYA010000175">
    <property type="protein sequence ID" value="KAF7722822.1"/>
    <property type="molecule type" value="Genomic_DNA"/>
</dbReference>
<keyword evidence="1" id="KW-0175">Coiled coil</keyword>
<evidence type="ECO:0000313" key="3">
    <source>
        <dbReference type="EMBL" id="KAF7722822.1"/>
    </source>
</evidence>
<reference evidence="3" key="1">
    <citation type="submission" date="2020-01" db="EMBL/GenBank/DDBJ databases">
        <title>Genome Sequencing of Three Apophysomyces-Like Fungal Strains Confirms a Novel Fungal Genus in the Mucoromycota with divergent Burkholderia-like Endosymbiotic Bacteria.</title>
        <authorList>
            <person name="Stajich J.E."/>
            <person name="Macias A.M."/>
            <person name="Carter-House D."/>
            <person name="Lovett B."/>
            <person name="Kasson L.R."/>
            <person name="Berry K."/>
            <person name="Grigoriev I."/>
            <person name="Chang Y."/>
            <person name="Spatafora J."/>
            <person name="Kasson M.T."/>
        </authorList>
    </citation>
    <scope>NUCLEOTIDE SEQUENCE</scope>
    <source>
        <strain evidence="3">NRRL A-21654</strain>
    </source>
</reference>
<organism evidence="3 4">
    <name type="scientific">Apophysomyces ossiformis</name>
    <dbReference type="NCBI Taxonomy" id="679940"/>
    <lineage>
        <taxon>Eukaryota</taxon>
        <taxon>Fungi</taxon>
        <taxon>Fungi incertae sedis</taxon>
        <taxon>Mucoromycota</taxon>
        <taxon>Mucoromycotina</taxon>
        <taxon>Mucoromycetes</taxon>
        <taxon>Mucorales</taxon>
        <taxon>Mucorineae</taxon>
        <taxon>Mucoraceae</taxon>
        <taxon>Apophysomyces</taxon>
    </lineage>
</organism>
<feature type="coiled-coil region" evidence="1">
    <location>
        <begin position="550"/>
        <end position="614"/>
    </location>
</feature>
<feature type="coiled-coil region" evidence="1">
    <location>
        <begin position="216"/>
        <end position="243"/>
    </location>
</feature>
<feature type="compositionally biased region" description="Polar residues" evidence="2">
    <location>
        <begin position="759"/>
        <end position="775"/>
    </location>
</feature>
<feature type="compositionally biased region" description="Polar residues" evidence="2">
    <location>
        <begin position="531"/>
        <end position="542"/>
    </location>
</feature>
<name>A0A8H7BND3_9FUNG</name>
<evidence type="ECO:0000313" key="4">
    <source>
        <dbReference type="Proteomes" id="UP000605846"/>
    </source>
</evidence>
<dbReference type="OrthoDB" id="2290721at2759"/>
<protein>
    <submittedName>
        <fullName evidence="3">Uncharacterized protein</fullName>
    </submittedName>
</protein>